<dbReference type="InterPro" id="IPR050523">
    <property type="entry name" value="AKR_Detox_Biosynth"/>
</dbReference>
<dbReference type="PANTHER" id="PTHR43364:SF1">
    <property type="entry name" value="OXIDOREDUCTASE YDHF"/>
    <property type="match status" value="1"/>
</dbReference>
<feature type="domain" description="NADP-dependent oxidoreductase" evidence="1">
    <location>
        <begin position="16"/>
        <end position="290"/>
    </location>
</feature>
<gene>
    <name evidence="2" type="ORF">HY36_02525</name>
</gene>
<dbReference type="PANTHER" id="PTHR43364">
    <property type="entry name" value="NADH-SPECIFIC METHYLGLYOXAL REDUCTASE-RELATED"/>
    <property type="match status" value="1"/>
</dbReference>
<reference evidence="2 3" key="1">
    <citation type="journal article" date="2014" name="Antonie Van Leeuwenhoek">
        <title>Hyphomonas beringensis sp. nov. and Hyphomonas chukchiensis sp. nov., isolated from surface seawater of the Bering Sea and Chukchi Sea.</title>
        <authorList>
            <person name="Li C."/>
            <person name="Lai Q."/>
            <person name="Li G."/>
            <person name="Dong C."/>
            <person name="Wang J."/>
            <person name="Liao Y."/>
            <person name="Shao Z."/>
        </authorList>
    </citation>
    <scope>NUCLEOTIDE SEQUENCE [LARGE SCALE GENOMIC DNA]</scope>
    <source>
        <strain evidence="2 3">22II1-22F38</strain>
    </source>
</reference>
<dbReference type="GO" id="GO:0005829">
    <property type="term" value="C:cytosol"/>
    <property type="evidence" value="ECO:0007669"/>
    <property type="project" value="TreeGrafter"/>
</dbReference>
<dbReference type="Proteomes" id="UP000024547">
    <property type="component" value="Unassembled WGS sequence"/>
</dbReference>
<evidence type="ECO:0000259" key="1">
    <source>
        <dbReference type="Pfam" id="PF00248"/>
    </source>
</evidence>
<comment type="caution">
    <text evidence="2">The sequence shown here is derived from an EMBL/GenBank/DDBJ whole genome shotgun (WGS) entry which is preliminary data.</text>
</comment>
<accession>A0A059ECA7</accession>
<dbReference type="InterPro" id="IPR036812">
    <property type="entry name" value="NAD(P)_OxRdtase_dom_sf"/>
</dbReference>
<evidence type="ECO:0000313" key="3">
    <source>
        <dbReference type="Proteomes" id="UP000024547"/>
    </source>
</evidence>
<dbReference type="eggNOG" id="COG4989">
    <property type="taxonomic scope" value="Bacteria"/>
</dbReference>
<organism evidence="2 3">
    <name type="scientific">Hyphomonas atlantica</name>
    <dbReference type="NCBI Taxonomy" id="1280948"/>
    <lineage>
        <taxon>Bacteria</taxon>
        <taxon>Pseudomonadati</taxon>
        <taxon>Pseudomonadota</taxon>
        <taxon>Alphaproteobacteria</taxon>
        <taxon>Hyphomonadales</taxon>
        <taxon>Hyphomonadaceae</taxon>
        <taxon>Hyphomonas</taxon>
    </lineage>
</organism>
<dbReference type="AlphaFoldDB" id="A0A059ECA7"/>
<dbReference type="Gene3D" id="3.20.20.100">
    <property type="entry name" value="NADP-dependent oxidoreductase domain"/>
    <property type="match status" value="1"/>
</dbReference>
<sequence>MRQTQIGSSGFEAGSLGFGCWRFLGHDLSHAETLIETALDLGMTLIDTADIYGFGDAGFGAAEALLGEVLAADPARRGRMVLASKGGIIPPVPYNSSRANLIEACEASLTRLGVEQIDLYQIHRPDLLTPWEEVAGALDTLIADGKIGYAGVSNFTVAQTRALQAHLGARIVSTQPEFSALHLQPLEDGTLDWCQETGATPIVWSPLAGGRLGEGYSPQADDPGRLAELHETLDRLAALYDAQRSDVALAFLLKHPARPIVLLGTQRPERLGAGRNALAIPLTRQQWYSILETSRGEPMP</sequence>
<dbReference type="PATRIC" id="fig|1280948.3.peg.499"/>
<dbReference type="SUPFAM" id="SSF51430">
    <property type="entry name" value="NAD(P)-linked oxidoreductase"/>
    <property type="match status" value="1"/>
</dbReference>
<dbReference type="EMBL" id="AWFH01000001">
    <property type="protein sequence ID" value="KCZ65278.1"/>
    <property type="molecule type" value="Genomic_DNA"/>
</dbReference>
<dbReference type="RefSeq" id="WP_035547702.1">
    <property type="nucleotide sequence ID" value="NZ_AWFH01000001.1"/>
</dbReference>
<dbReference type="Pfam" id="PF00248">
    <property type="entry name" value="Aldo_ket_red"/>
    <property type="match status" value="1"/>
</dbReference>
<evidence type="ECO:0000313" key="2">
    <source>
        <dbReference type="EMBL" id="KCZ65278.1"/>
    </source>
</evidence>
<name>A0A059ECA7_9PROT</name>
<dbReference type="OrthoDB" id="9768793at2"/>
<protein>
    <recommendedName>
        <fullName evidence="1">NADP-dependent oxidoreductase domain-containing protein</fullName>
    </recommendedName>
</protein>
<dbReference type="STRING" id="1280948.HY36_02525"/>
<keyword evidence="3" id="KW-1185">Reference proteome</keyword>
<dbReference type="InterPro" id="IPR023210">
    <property type="entry name" value="NADP_OxRdtase_dom"/>
</dbReference>
<proteinExistence type="predicted"/>